<comment type="similarity">
    <text evidence="1">Belongs to the peptidase A1 family.</text>
</comment>
<keyword evidence="2" id="KW-0645">Protease</keyword>
<evidence type="ECO:0000256" key="5">
    <source>
        <dbReference type="ARBA" id="ARBA00023180"/>
    </source>
</evidence>
<dbReference type="PROSITE" id="PS51767">
    <property type="entry name" value="PEPTIDASE_A1"/>
    <property type="match status" value="1"/>
</dbReference>
<gene>
    <name evidence="7" type="ORF">RJ640_001719</name>
</gene>
<dbReference type="SUPFAM" id="SSF50630">
    <property type="entry name" value="Acid proteases"/>
    <property type="match status" value="1"/>
</dbReference>
<dbReference type="InterPro" id="IPR033121">
    <property type="entry name" value="PEPTIDASE_A1"/>
</dbReference>
<evidence type="ECO:0000256" key="1">
    <source>
        <dbReference type="ARBA" id="ARBA00007447"/>
    </source>
</evidence>
<organism evidence="7 8">
    <name type="scientific">Escallonia rubra</name>
    <dbReference type="NCBI Taxonomy" id="112253"/>
    <lineage>
        <taxon>Eukaryota</taxon>
        <taxon>Viridiplantae</taxon>
        <taxon>Streptophyta</taxon>
        <taxon>Embryophyta</taxon>
        <taxon>Tracheophyta</taxon>
        <taxon>Spermatophyta</taxon>
        <taxon>Magnoliopsida</taxon>
        <taxon>eudicotyledons</taxon>
        <taxon>Gunneridae</taxon>
        <taxon>Pentapetalae</taxon>
        <taxon>asterids</taxon>
        <taxon>campanulids</taxon>
        <taxon>Escalloniales</taxon>
        <taxon>Escalloniaceae</taxon>
        <taxon>Escallonia</taxon>
    </lineage>
</organism>
<dbReference type="InterPro" id="IPR032861">
    <property type="entry name" value="TAXi_N"/>
</dbReference>
<dbReference type="InterPro" id="IPR021109">
    <property type="entry name" value="Peptidase_aspartic_dom_sf"/>
</dbReference>
<dbReference type="Gene3D" id="2.40.70.10">
    <property type="entry name" value="Acid Proteases"/>
    <property type="match status" value="2"/>
</dbReference>
<dbReference type="Pfam" id="PF14541">
    <property type="entry name" value="TAXi_C"/>
    <property type="match status" value="1"/>
</dbReference>
<evidence type="ECO:0000313" key="8">
    <source>
        <dbReference type="Proteomes" id="UP001187471"/>
    </source>
</evidence>
<dbReference type="CDD" id="cd05476">
    <property type="entry name" value="pepsin_A_like_plant"/>
    <property type="match status" value="1"/>
</dbReference>
<dbReference type="PANTHER" id="PTHR47967:SF14">
    <property type="entry name" value="EUKARYOTIC ASPARTYL PROTEASE FAMILY PROTEIN"/>
    <property type="match status" value="1"/>
</dbReference>
<keyword evidence="8" id="KW-1185">Reference proteome</keyword>
<dbReference type="AlphaFoldDB" id="A0AA88U458"/>
<dbReference type="InterPro" id="IPR032799">
    <property type="entry name" value="TAXi_C"/>
</dbReference>
<evidence type="ECO:0000259" key="6">
    <source>
        <dbReference type="PROSITE" id="PS51767"/>
    </source>
</evidence>
<dbReference type="Pfam" id="PF14543">
    <property type="entry name" value="TAXi_N"/>
    <property type="match status" value="1"/>
</dbReference>
<feature type="domain" description="Peptidase A1" evidence="6">
    <location>
        <begin position="126"/>
        <end position="466"/>
    </location>
</feature>
<proteinExistence type="inferred from homology"/>
<dbReference type="GO" id="GO:0006508">
    <property type="term" value="P:proteolysis"/>
    <property type="evidence" value="ECO:0007669"/>
    <property type="project" value="UniProtKB-KW"/>
</dbReference>
<evidence type="ECO:0000313" key="7">
    <source>
        <dbReference type="EMBL" id="KAK2970514.1"/>
    </source>
</evidence>
<dbReference type="InterPro" id="IPR034161">
    <property type="entry name" value="Pepsin-like_plant"/>
</dbReference>
<dbReference type="GO" id="GO:0004190">
    <property type="term" value="F:aspartic-type endopeptidase activity"/>
    <property type="evidence" value="ECO:0007669"/>
    <property type="project" value="UniProtKB-KW"/>
</dbReference>
<evidence type="ECO:0000256" key="3">
    <source>
        <dbReference type="ARBA" id="ARBA00022750"/>
    </source>
</evidence>
<dbReference type="GO" id="GO:0005576">
    <property type="term" value="C:extracellular region"/>
    <property type="evidence" value="ECO:0007669"/>
    <property type="project" value="TreeGrafter"/>
</dbReference>
<protein>
    <recommendedName>
        <fullName evidence="6">Peptidase A1 domain-containing protein</fullName>
    </recommendedName>
</protein>
<reference evidence="7" key="1">
    <citation type="submission" date="2022-12" db="EMBL/GenBank/DDBJ databases">
        <title>Draft genome assemblies for two species of Escallonia (Escalloniales).</title>
        <authorList>
            <person name="Chanderbali A."/>
            <person name="Dervinis C."/>
            <person name="Anghel I."/>
            <person name="Soltis D."/>
            <person name="Soltis P."/>
            <person name="Zapata F."/>
        </authorList>
    </citation>
    <scope>NUCLEOTIDE SEQUENCE</scope>
    <source>
        <strain evidence="7">UCBG92.1500</strain>
        <tissue evidence="7">Leaf</tissue>
    </source>
</reference>
<evidence type="ECO:0000256" key="2">
    <source>
        <dbReference type="ARBA" id="ARBA00022670"/>
    </source>
</evidence>
<dbReference type="EMBL" id="JAVXUO010002706">
    <property type="protein sequence ID" value="KAK2970514.1"/>
    <property type="molecule type" value="Genomic_DNA"/>
</dbReference>
<name>A0AA88U458_9ASTE</name>
<dbReference type="FunFam" id="2.40.70.10:FF:000033">
    <property type="entry name" value="Aspartyl protease family protein"/>
    <property type="match status" value="1"/>
</dbReference>
<dbReference type="Proteomes" id="UP001187471">
    <property type="component" value="Unassembled WGS sequence"/>
</dbReference>
<keyword evidence="5" id="KW-0325">Glycoprotein</keyword>
<comment type="caution">
    <text evidence="7">The sequence shown here is derived from an EMBL/GenBank/DDBJ whole genome shotgun (WGS) entry which is preliminary data.</text>
</comment>
<evidence type="ECO:0000256" key="4">
    <source>
        <dbReference type="ARBA" id="ARBA00022801"/>
    </source>
</evidence>
<dbReference type="InterPro" id="IPR051708">
    <property type="entry name" value="Plant_Aspart_Prot_A1"/>
</dbReference>
<keyword evidence="3" id="KW-0064">Aspartyl protease</keyword>
<accession>A0AA88U458</accession>
<dbReference type="PANTHER" id="PTHR47967">
    <property type="entry name" value="OS07G0603500 PROTEIN-RELATED"/>
    <property type="match status" value="1"/>
</dbReference>
<sequence length="475" mass="52364">MLPFCQQRKPPNLYICPRKTSVSSTRKLVIMDIAYFLVQAKLLSVTAFLLTTTISTSEATTVAAPHRLVTKLIYRDSILSPFYNASATISDRATQAMESSVARLAYLKASSDIRGGVIASNRGTIFFVRMSIGEPPVPQLVAMDTASSLLWVHCFPCNDCTSDNPIFDPLKSSTYSPLSCDSPSCVLSGGDCDHTRNECIYMIQYADSRNSTGNYGLEKLTFETSDEGTTHVSNVVFGCGHGSYLQMQQSSGVLGLGGKTTSLATRLGSRFSYCIGNISDPHYVHNQLSLGEGAVIQGYSTPLNVYNNFYHLTLEGISVGTKRLGIDPRIFRRTQAGRGGVIIDSGSSWSYLVRSAFEPLRSEVQKLVDRNLKRLRIGDHPEWLCYKGIVTQDLAGFPGVTFHFARGADLVLDIENMFHTMGNRKFCMVVGLADGFIPRDMSLLGVYAQQYLNVGYDLSTRTLSFERVDCQFLED</sequence>
<keyword evidence="4" id="KW-0378">Hydrolase</keyword>